<name>A0ABY7TZJ6_9SPHN</name>
<accession>A0ABY7TZJ6</accession>
<dbReference type="RefSeq" id="WP_273619005.1">
    <property type="nucleotide sequence ID" value="NZ_CP117417.1"/>
</dbReference>
<sequence>MTASFGDKALSIVGALGAALNAREAANGSSPRSGQPVWRNSYYEGQLEDRIWRPIGIGRQRGTRKGASRLAGAILKAARALDRRTRIQRKAKTPGARNGALGEIGIAVLETLYGLVDYATGRLEPAINTIAERTGYSYSAVHNALARLRDHGFLKWIRRSRKTDNKGEAGPQVVQIPNAYILTIPVEFQDYVNRLIGDAHTPDCEQWRREQAGKDLEALIAQVSASRFHRDFWAGDKLTGESFASIAAALDRQERESSRAGETVGSY</sequence>
<gene>
    <name evidence="1" type="ORF">PQ457_06945</name>
</gene>
<evidence type="ECO:0000313" key="1">
    <source>
        <dbReference type="EMBL" id="WCT78695.1"/>
    </source>
</evidence>
<protein>
    <recommendedName>
        <fullName evidence="3">Helix-turn-helix domain-containing protein</fullName>
    </recommendedName>
</protein>
<dbReference type="Gene3D" id="1.10.10.10">
    <property type="entry name" value="Winged helix-like DNA-binding domain superfamily/Winged helix DNA-binding domain"/>
    <property type="match status" value="1"/>
</dbReference>
<organism evidence="1 2">
    <name type="scientific">Novosphingobium humi</name>
    <dbReference type="NCBI Taxonomy" id="2282397"/>
    <lineage>
        <taxon>Bacteria</taxon>
        <taxon>Pseudomonadati</taxon>
        <taxon>Pseudomonadota</taxon>
        <taxon>Alphaproteobacteria</taxon>
        <taxon>Sphingomonadales</taxon>
        <taxon>Sphingomonadaceae</taxon>
        <taxon>Novosphingobium</taxon>
    </lineage>
</organism>
<evidence type="ECO:0008006" key="3">
    <source>
        <dbReference type="Google" id="ProtNLM"/>
    </source>
</evidence>
<dbReference type="EMBL" id="CP117417">
    <property type="protein sequence ID" value="WCT78695.1"/>
    <property type="molecule type" value="Genomic_DNA"/>
</dbReference>
<keyword evidence="2" id="KW-1185">Reference proteome</keyword>
<evidence type="ECO:0000313" key="2">
    <source>
        <dbReference type="Proteomes" id="UP001218231"/>
    </source>
</evidence>
<reference evidence="1 2" key="1">
    <citation type="submission" date="2023-02" db="EMBL/GenBank/DDBJ databases">
        <title>Genome sequence of Novosphingobium humi KACC 19094.</title>
        <authorList>
            <person name="Kim S."/>
            <person name="Heo J."/>
            <person name="Kwon S.-W."/>
        </authorList>
    </citation>
    <scope>NUCLEOTIDE SEQUENCE [LARGE SCALE GENOMIC DNA]</scope>
    <source>
        <strain evidence="1 2">KACC 19094</strain>
    </source>
</reference>
<proteinExistence type="predicted"/>
<dbReference type="Proteomes" id="UP001218231">
    <property type="component" value="Chromosome"/>
</dbReference>
<dbReference type="InterPro" id="IPR036388">
    <property type="entry name" value="WH-like_DNA-bd_sf"/>
</dbReference>